<accession>A0ABS7H8U3</accession>
<name>A0ABS7H8U3_9HYPH</name>
<proteinExistence type="predicted"/>
<reference evidence="2 3" key="1">
    <citation type="journal article" date="2021" name="MBio">
        <title>Poor Competitiveness of Bradyrhizobium in Pigeon Pea Root Colonization in Indian Soils.</title>
        <authorList>
            <person name="Chalasani D."/>
            <person name="Basu A."/>
            <person name="Pullabhotla S.V.S.R.N."/>
            <person name="Jorrin B."/>
            <person name="Neal A.L."/>
            <person name="Poole P.S."/>
            <person name="Podile A.R."/>
            <person name="Tkacz A."/>
        </authorList>
    </citation>
    <scope>NUCLEOTIDE SEQUENCE [LARGE SCALE GENOMIC DNA]</scope>
    <source>
        <strain evidence="2 3">HU44</strain>
    </source>
</reference>
<comment type="caution">
    <text evidence="2">The sequence shown here is derived from an EMBL/GenBank/DDBJ whole genome shotgun (WGS) entry which is preliminary data.</text>
</comment>
<gene>
    <name evidence="2" type="ORF">JNB71_09875</name>
</gene>
<organism evidence="2 3">
    <name type="scientific">Rhizobium herbae</name>
    <dbReference type="NCBI Taxonomy" id="508661"/>
    <lineage>
        <taxon>Bacteria</taxon>
        <taxon>Pseudomonadati</taxon>
        <taxon>Pseudomonadota</taxon>
        <taxon>Alphaproteobacteria</taxon>
        <taxon>Hyphomicrobiales</taxon>
        <taxon>Rhizobiaceae</taxon>
        <taxon>Rhizobium/Agrobacterium group</taxon>
        <taxon>Rhizobium</taxon>
    </lineage>
</organism>
<keyword evidence="1" id="KW-1133">Transmembrane helix</keyword>
<sequence length="88" mass="9899">MKSRCHQRVGQGAMASGVRYCRAFLLSFTTKTGNFDALVNAGYGWLPDWTAFTLALVFLVGAAGRAEMRKYRAHWSSENCNLQENWCC</sequence>
<dbReference type="EMBL" id="JAEUAO010000002">
    <property type="protein sequence ID" value="MBW9063627.1"/>
    <property type="molecule type" value="Genomic_DNA"/>
</dbReference>
<dbReference type="Proteomes" id="UP000757604">
    <property type="component" value="Unassembled WGS sequence"/>
</dbReference>
<protein>
    <submittedName>
        <fullName evidence="2">Uncharacterized protein</fullName>
    </submittedName>
</protein>
<keyword evidence="1" id="KW-0472">Membrane</keyword>
<evidence type="ECO:0000313" key="3">
    <source>
        <dbReference type="Proteomes" id="UP000757604"/>
    </source>
</evidence>
<keyword evidence="1" id="KW-0812">Transmembrane</keyword>
<evidence type="ECO:0000313" key="2">
    <source>
        <dbReference type="EMBL" id="MBW9063627.1"/>
    </source>
</evidence>
<dbReference type="RefSeq" id="WP_220371644.1">
    <property type="nucleotide sequence ID" value="NZ_JAEUAO010000002.1"/>
</dbReference>
<evidence type="ECO:0000256" key="1">
    <source>
        <dbReference type="SAM" id="Phobius"/>
    </source>
</evidence>
<feature type="transmembrane region" description="Helical" evidence="1">
    <location>
        <begin position="49"/>
        <end position="66"/>
    </location>
</feature>
<keyword evidence="3" id="KW-1185">Reference proteome</keyword>